<dbReference type="SUPFAM" id="SSF81853">
    <property type="entry name" value="Family 10 polysaccharide lyase"/>
    <property type="match status" value="1"/>
</dbReference>
<dbReference type="Pfam" id="PF09492">
    <property type="entry name" value="Pec_lyase"/>
    <property type="match status" value="1"/>
</dbReference>
<sequence length="412" mass="44039">MEASTGSSRASGWRARTPPSPLPEHAVVARPPGSAQELGACLVAASRASDSRRLLLEALGVAQALACVQNANGGWSETASPGPVCGSHGAETTKAKETLDDGTIPSILYFLFDLEDRLSELSIEPPLWLTASARRAQHFSIRSQREDGSWPQIVDDGKGYARLGTLNDDVTTGMIRVLIAAYRRNGNTAYLDAARRGGDFLLRAQGAGAQRAFGQQYDSALNVAPARKFEPAAYSSLETAYAINALIDLHLATGDGRYLAAARAAAAWLEASQTGPGEWARLYEIGTNKPIYALRAGRVTYELQDVPAADLAAYRWTGGRDVYPEIGLAFDRLERLDQGVEGLRALDRRIAADSLLAATPTARLPLVPANEAITAATLASTRRFAEHCAGLIALQMRDGTLPPEVDDSAARR</sequence>
<evidence type="ECO:0000313" key="3">
    <source>
        <dbReference type="Proteomes" id="UP001556196"/>
    </source>
</evidence>
<evidence type="ECO:0000256" key="1">
    <source>
        <dbReference type="SAM" id="MobiDB-lite"/>
    </source>
</evidence>
<feature type="region of interest" description="Disordered" evidence="1">
    <location>
        <begin position="1"/>
        <end position="23"/>
    </location>
</feature>
<dbReference type="Gene3D" id="1.50.10.20">
    <property type="match status" value="1"/>
</dbReference>
<protein>
    <submittedName>
        <fullName evidence="2">Pectate lyase</fullName>
    </submittedName>
</protein>
<feature type="compositionally biased region" description="Polar residues" evidence="1">
    <location>
        <begin position="1"/>
        <end position="10"/>
    </location>
</feature>
<accession>A0ABV3R6R9</accession>
<organism evidence="2 3">
    <name type="scientific">Mesorhizobium marinum</name>
    <dbReference type="NCBI Taxonomy" id="3228790"/>
    <lineage>
        <taxon>Bacteria</taxon>
        <taxon>Pseudomonadati</taxon>
        <taxon>Pseudomonadota</taxon>
        <taxon>Alphaproteobacteria</taxon>
        <taxon>Hyphomicrobiales</taxon>
        <taxon>Phyllobacteriaceae</taxon>
        <taxon>Mesorhizobium</taxon>
    </lineage>
</organism>
<dbReference type="RefSeq" id="WP_367725917.1">
    <property type="nucleotide sequence ID" value="NZ_JBFOCI010000010.1"/>
</dbReference>
<reference evidence="2 3" key="1">
    <citation type="submission" date="2024-06" db="EMBL/GenBank/DDBJ databases">
        <authorList>
            <person name="Tuo L."/>
        </authorList>
    </citation>
    <scope>NUCLEOTIDE SEQUENCE [LARGE SCALE GENOMIC DNA]</scope>
    <source>
        <strain evidence="2 3">ZMM04-5</strain>
    </source>
</reference>
<proteinExistence type="predicted"/>
<dbReference type="InterPro" id="IPR012669">
    <property type="entry name" value="Pectate_lyase"/>
</dbReference>
<dbReference type="EMBL" id="JBFOCI010000010">
    <property type="protein sequence ID" value="MEW9808677.1"/>
    <property type="molecule type" value="Genomic_DNA"/>
</dbReference>
<comment type="caution">
    <text evidence="2">The sequence shown here is derived from an EMBL/GenBank/DDBJ whole genome shotgun (WGS) entry which is preliminary data.</text>
</comment>
<keyword evidence="2" id="KW-0456">Lyase</keyword>
<dbReference type="Proteomes" id="UP001556196">
    <property type="component" value="Unassembled WGS sequence"/>
</dbReference>
<evidence type="ECO:0000313" key="2">
    <source>
        <dbReference type="EMBL" id="MEW9808677.1"/>
    </source>
</evidence>
<dbReference type="GO" id="GO:0016829">
    <property type="term" value="F:lyase activity"/>
    <property type="evidence" value="ECO:0007669"/>
    <property type="project" value="UniProtKB-KW"/>
</dbReference>
<keyword evidence="3" id="KW-1185">Reference proteome</keyword>
<name>A0ABV3R6R9_9HYPH</name>
<gene>
    <name evidence="2" type="ORF">ABUE31_22025</name>
</gene>